<reference evidence="2 4" key="2">
    <citation type="submission" date="2016-10" db="EMBL/GenBank/DDBJ databases">
        <authorList>
            <person name="Varghese N."/>
            <person name="Submissions S."/>
        </authorList>
    </citation>
    <scope>NUCLEOTIDE SEQUENCE [LARGE SCALE GENOMIC DNA]</scope>
    <source>
        <strain evidence="2 4">DSW-5</strain>
    </source>
</reference>
<evidence type="ECO:0008006" key="5">
    <source>
        <dbReference type="Google" id="ProtNLM"/>
    </source>
</evidence>
<dbReference type="Proteomes" id="UP000183071">
    <property type="component" value="Unassembled WGS sequence"/>
</dbReference>
<keyword evidence="4" id="KW-1185">Reference proteome</keyword>
<dbReference type="EMBL" id="LGBR01000001">
    <property type="protein sequence ID" value="KOY50925.1"/>
    <property type="molecule type" value="Genomic_DNA"/>
</dbReference>
<evidence type="ECO:0000313" key="4">
    <source>
        <dbReference type="Proteomes" id="UP000183071"/>
    </source>
</evidence>
<dbReference type="RefSeq" id="WP_053973165.1">
    <property type="nucleotide sequence ID" value="NZ_FNUE01000001.1"/>
</dbReference>
<accession>A0A0M9CFK0</accession>
<organism evidence="1 3">
    <name type="scientific">Polaribacter dokdonensis DSW-5</name>
    <dbReference type="NCBI Taxonomy" id="1300348"/>
    <lineage>
        <taxon>Bacteria</taxon>
        <taxon>Pseudomonadati</taxon>
        <taxon>Bacteroidota</taxon>
        <taxon>Flavobacteriia</taxon>
        <taxon>Flavobacteriales</taxon>
        <taxon>Flavobacteriaceae</taxon>
    </lineage>
</organism>
<dbReference type="Proteomes" id="UP000037716">
    <property type="component" value="Unassembled WGS sequence"/>
</dbReference>
<dbReference type="EMBL" id="FNUE01000001">
    <property type="protein sequence ID" value="SEE22679.1"/>
    <property type="molecule type" value="Genomic_DNA"/>
</dbReference>
<gene>
    <name evidence="1" type="ORF">I602_485</name>
    <name evidence="2" type="ORF">SAMN05444353_1300</name>
</gene>
<dbReference type="Gene3D" id="3.40.630.30">
    <property type="match status" value="1"/>
</dbReference>
<sequence>MIRYLERTAIDEEKYNLCIEKSLQSRLSAYTWYLDIVAENWSVLVLEDYKAVMPICWRKKGFVKYVYPPFWVLELGVFSAEEAIDFQQFYKVLFSKFKFAESKLNTCNNIQQKTSFLVTRQMQILNISDDADKILESFRKDRKKDLQKAEKAELQVKWNDDPKKLIQLFKNNVGQRTPFLVEKDYSNLLQLLTICIEKKVGEVLSIYNSDNDLVASGFFLKHKNTVTILVSSTDFNFRKNGENTFLIHTAIQKYHNQYQFFNFGGSSMESIANYFLSFGAKTKEYQQIKYNNLPSLLKKIKG</sequence>
<evidence type="ECO:0000313" key="2">
    <source>
        <dbReference type="EMBL" id="SEE22679.1"/>
    </source>
</evidence>
<name>A0A0M9CFK0_9FLAO</name>
<dbReference type="OrthoDB" id="1113003at2"/>
<proteinExistence type="predicted"/>
<dbReference type="PANTHER" id="PTHR36174:SF1">
    <property type="entry name" value="LIPID II:GLYCINE GLYCYLTRANSFERASE"/>
    <property type="match status" value="1"/>
</dbReference>
<dbReference type="InterPro" id="IPR050644">
    <property type="entry name" value="PG_Glycine_Bridge_Synth"/>
</dbReference>
<dbReference type="PATRIC" id="fig|1300348.6.peg.483"/>
<dbReference type="STRING" id="1300348.I602_485"/>
<dbReference type="InterPro" id="IPR016181">
    <property type="entry name" value="Acyl_CoA_acyltransferase"/>
</dbReference>
<evidence type="ECO:0000313" key="3">
    <source>
        <dbReference type="Proteomes" id="UP000037716"/>
    </source>
</evidence>
<dbReference type="AlphaFoldDB" id="A0A0M9CFK0"/>
<comment type="caution">
    <text evidence="1">The sequence shown here is derived from an EMBL/GenBank/DDBJ whole genome shotgun (WGS) entry which is preliminary data.</text>
</comment>
<evidence type="ECO:0000313" key="1">
    <source>
        <dbReference type="EMBL" id="KOY50925.1"/>
    </source>
</evidence>
<dbReference type="SUPFAM" id="SSF55729">
    <property type="entry name" value="Acyl-CoA N-acyltransferases (Nat)"/>
    <property type="match status" value="1"/>
</dbReference>
<protein>
    <recommendedName>
        <fullName evidence="5">BioF2-like acetyltransferase domain-containing protein</fullName>
    </recommendedName>
</protein>
<dbReference type="PANTHER" id="PTHR36174">
    <property type="entry name" value="LIPID II:GLYCINE GLYCYLTRANSFERASE"/>
    <property type="match status" value="1"/>
</dbReference>
<reference evidence="1 3" key="1">
    <citation type="submission" date="2015-07" db="EMBL/GenBank/DDBJ databases">
        <title>Genome of Polaribacter dokdonenesis DSW-5, isolated from seawater off Dokdo in Korea.</title>
        <authorList>
            <person name="Yoon K."/>
            <person name="Song J.Y."/>
            <person name="Kim J.F."/>
        </authorList>
    </citation>
    <scope>NUCLEOTIDE SEQUENCE [LARGE SCALE GENOMIC DNA]</scope>
    <source>
        <strain evidence="1 3">DSW-5</strain>
    </source>
</reference>